<dbReference type="PANTHER" id="PTHR43065">
    <property type="entry name" value="SENSOR HISTIDINE KINASE"/>
    <property type="match status" value="1"/>
</dbReference>
<evidence type="ECO:0000313" key="8">
    <source>
        <dbReference type="Proteomes" id="UP000199663"/>
    </source>
</evidence>
<dbReference type="PRINTS" id="PR00344">
    <property type="entry name" value="BCTRLSENSOR"/>
</dbReference>
<evidence type="ECO:0000313" key="7">
    <source>
        <dbReference type="EMBL" id="SDY99783.1"/>
    </source>
</evidence>
<dbReference type="InterPro" id="IPR036890">
    <property type="entry name" value="HATPase_C_sf"/>
</dbReference>
<dbReference type="EC" id="2.7.13.3" evidence="2"/>
<dbReference type="InterPro" id="IPR005467">
    <property type="entry name" value="His_kinase_dom"/>
</dbReference>
<feature type="domain" description="Histidine kinase" evidence="6">
    <location>
        <begin position="461"/>
        <end position="710"/>
    </location>
</feature>
<dbReference type="InterPro" id="IPR011622">
    <property type="entry name" value="7TMR_DISM_rcpt_extracell_dom2"/>
</dbReference>
<proteinExistence type="predicted"/>
<dbReference type="InterPro" id="IPR003661">
    <property type="entry name" value="HisK_dim/P_dom"/>
</dbReference>
<dbReference type="PANTHER" id="PTHR43065:SF50">
    <property type="entry name" value="HISTIDINE KINASE"/>
    <property type="match status" value="1"/>
</dbReference>
<dbReference type="Gene3D" id="1.10.287.130">
    <property type="match status" value="1"/>
</dbReference>
<dbReference type="Pfam" id="PF07695">
    <property type="entry name" value="7TMR-DISM_7TM"/>
    <property type="match status" value="1"/>
</dbReference>
<dbReference type="EMBL" id="FNQC01000004">
    <property type="protein sequence ID" value="SDY99783.1"/>
    <property type="molecule type" value="Genomic_DNA"/>
</dbReference>
<dbReference type="SMART" id="SM00387">
    <property type="entry name" value="HATPase_c"/>
    <property type="match status" value="1"/>
</dbReference>
<dbReference type="InterPro" id="IPR003594">
    <property type="entry name" value="HATPase_dom"/>
</dbReference>
<feature type="transmembrane region" description="Helical" evidence="5">
    <location>
        <begin position="12"/>
        <end position="30"/>
    </location>
</feature>
<evidence type="ECO:0000256" key="2">
    <source>
        <dbReference type="ARBA" id="ARBA00012438"/>
    </source>
</evidence>
<evidence type="ECO:0000256" key="1">
    <source>
        <dbReference type="ARBA" id="ARBA00000085"/>
    </source>
</evidence>
<dbReference type="Gene3D" id="3.30.565.10">
    <property type="entry name" value="Histidine kinase-like ATPase, C-terminal domain"/>
    <property type="match status" value="1"/>
</dbReference>
<evidence type="ECO:0000259" key="6">
    <source>
        <dbReference type="PROSITE" id="PS50109"/>
    </source>
</evidence>
<gene>
    <name evidence="7" type="ORF">SAMN05444412_104239</name>
</gene>
<evidence type="ECO:0000256" key="3">
    <source>
        <dbReference type="ARBA" id="ARBA00022553"/>
    </source>
</evidence>
<comment type="caution">
    <text evidence="7">The sequence shown here is derived from an EMBL/GenBank/DDBJ whole genome shotgun (WGS) entry which is preliminary data.</text>
</comment>
<comment type="catalytic activity">
    <reaction evidence="1">
        <text>ATP + protein L-histidine = ADP + protein N-phospho-L-histidine.</text>
        <dbReference type="EC" id="2.7.13.3"/>
    </reaction>
</comment>
<reference evidence="7 8" key="1">
    <citation type="submission" date="2016-10" db="EMBL/GenBank/DDBJ databases">
        <authorList>
            <person name="Varghese N."/>
            <person name="Submissions S."/>
        </authorList>
    </citation>
    <scope>NUCLEOTIDE SEQUENCE [LARGE SCALE GENOMIC DNA]</scope>
    <source>
        <strain evidence="7 8">DSM 17997</strain>
    </source>
</reference>
<accession>A0A1H3PFQ1</accession>
<dbReference type="SUPFAM" id="SSF47384">
    <property type="entry name" value="Homodimeric domain of signal transducing histidine kinase"/>
    <property type="match status" value="1"/>
</dbReference>
<dbReference type="PROSITE" id="PS50109">
    <property type="entry name" value="HIS_KIN"/>
    <property type="match status" value="1"/>
</dbReference>
<feature type="transmembrane region" description="Helical" evidence="5">
    <location>
        <begin position="366"/>
        <end position="386"/>
    </location>
</feature>
<keyword evidence="8" id="KW-1185">Reference proteome</keyword>
<evidence type="ECO:0000256" key="5">
    <source>
        <dbReference type="SAM" id="Phobius"/>
    </source>
</evidence>
<keyword evidence="5" id="KW-0472">Membrane</keyword>
<dbReference type="SMART" id="SM00388">
    <property type="entry name" value="HisKA"/>
    <property type="match status" value="1"/>
</dbReference>
<evidence type="ECO:0000256" key="4">
    <source>
        <dbReference type="SAM" id="Coils"/>
    </source>
</evidence>
<feature type="transmembrane region" description="Helical" evidence="5">
    <location>
        <begin position="214"/>
        <end position="240"/>
    </location>
</feature>
<dbReference type="Pfam" id="PF02518">
    <property type="entry name" value="HATPase_c"/>
    <property type="match status" value="1"/>
</dbReference>
<dbReference type="InterPro" id="IPR011623">
    <property type="entry name" value="7TMR_DISM_rcpt_extracell_dom1"/>
</dbReference>
<keyword evidence="3" id="KW-0597">Phosphoprotein</keyword>
<keyword evidence="5" id="KW-1133">Transmembrane helix</keyword>
<feature type="transmembrane region" description="Helical" evidence="5">
    <location>
        <begin position="335"/>
        <end position="354"/>
    </location>
</feature>
<feature type="coiled-coil region" evidence="4">
    <location>
        <begin position="404"/>
        <end position="452"/>
    </location>
</feature>
<dbReference type="Proteomes" id="UP000199663">
    <property type="component" value="Unassembled WGS sequence"/>
</dbReference>
<keyword evidence="4" id="KW-0175">Coiled coil</keyword>
<feature type="transmembrane region" description="Helical" evidence="5">
    <location>
        <begin position="246"/>
        <end position="270"/>
    </location>
</feature>
<name>A0A1H3PFQ1_9BACT</name>
<feature type="transmembrane region" description="Helical" evidence="5">
    <location>
        <begin position="282"/>
        <end position="302"/>
    </location>
</feature>
<dbReference type="InterPro" id="IPR036097">
    <property type="entry name" value="HisK_dim/P_sf"/>
</dbReference>
<dbReference type="Pfam" id="PF07696">
    <property type="entry name" value="7TMR-DISMED2"/>
    <property type="match status" value="1"/>
</dbReference>
<keyword evidence="5" id="KW-0812">Transmembrane</keyword>
<dbReference type="SUPFAM" id="SSF55874">
    <property type="entry name" value="ATPase domain of HSP90 chaperone/DNA topoisomerase II/histidine kinase"/>
    <property type="match status" value="1"/>
</dbReference>
<organism evidence="7 8">
    <name type="scientific">Rhodonellum ikkaensis</name>
    <dbReference type="NCBI Taxonomy" id="336829"/>
    <lineage>
        <taxon>Bacteria</taxon>
        <taxon>Pseudomonadati</taxon>
        <taxon>Bacteroidota</taxon>
        <taxon>Cytophagia</taxon>
        <taxon>Cytophagales</taxon>
        <taxon>Cytophagaceae</taxon>
        <taxon>Rhodonellum</taxon>
    </lineage>
</organism>
<feature type="transmembrane region" description="Helical" evidence="5">
    <location>
        <begin position="184"/>
        <end position="207"/>
    </location>
</feature>
<dbReference type="CDD" id="cd00082">
    <property type="entry name" value="HisKA"/>
    <property type="match status" value="1"/>
</dbReference>
<feature type="transmembrane region" description="Helical" evidence="5">
    <location>
        <begin position="308"/>
        <end position="328"/>
    </location>
</feature>
<protein>
    <recommendedName>
        <fullName evidence="2">histidine kinase</fullName>
        <ecNumber evidence="2">2.7.13.3</ecNumber>
    </recommendedName>
</protein>
<sequence>MKLIQNHKGLSIIAAVGLFFILSIVVIYYSDLMKIEKGVFVENFILLEETDIESISNINEIEIQDPMFIPENIGFHKGDLLIRFSGKNLASNPEDIYFLEFSNPLINEIFLYKILHDGSLEVYKKAGINLRDVNIFSNPRPVFEFSYEDLNSSDFLLKVNSKDKLGFTLELVERNEYLSKFSTIANLVNVYIGIMLSLFLYNIIIFLMIKDRVYLFYSFYVMFIALAQLSLLGYSYFYFLGQNADIYSFSVIAFPSMAGIFAIGFIKLFLKTSFHVPKLDKYLVVVVILYSIAIGLRLLGFVELSYRMVDIAGLVGVIFFVTTGVIVAKLGYRPAIYFLVAWGVFLIGLVFYIMQNQGVLNLNIYANFPMLLGTAMEAILLSLALADRINILKKEKEDEQHEKLEILKDNERLIKEQNTSLEQKVKIRTEELEETLRNLQNTQIQLINQEKMASLGQLTAGIAHEINNPINFVSSNISPLKRDIADLLEIVGVYREKGGEEFSEATKKEITGLEEDLELDYILTEINQLLKGMEDGAKRTVEIVKGLRLFSRVDEQDVKKVDLHDGINSTLVLLNSSMSGRIKIIREFGELPMVECLAGKINQVFMNIITNSIHALTDHLEDNPNPEITISTRNLGDSVRIEIGDNGPGMPEHVKQRIFEPFFTTKEVGQGTGLGLSIVYTIIENHKGKLEVLTEINKGTSFIIILPHYQKLPQNE</sequence>
<dbReference type="InterPro" id="IPR004358">
    <property type="entry name" value="Sig_transdc_His_kin-like_C"/>
</dbReference>